<dbReference type="GO" id="GO:0050852">
    <property type="term" value="P:T cell receptor signaling pathway"/>
    <property type="evidence" value="ECO:0007669"/>
    <property type="project" value="TreeGrafter"/>
</dbReference>
<feature type="compositionally biased region" description="Polar residues" evidence="4">
    <location>
        <begin position="405"/>
        <end position="415"/>
    </location>
</feature>
<dbReference type="PROSITE" id="PS50835">
    <property type="entry name" value="IG_LIKE"/>
    <property type="match status" value="1"/>
</dbReference>
<evidence type="ECO:0000256" key="4">
    <source>
        <dbReference type="SAM" id="MobiDB-lite"/>
    </source>
</evidence>
<reference evidence="7 8" key="1">
    <citation type="submission" date="2019-02" db="EMBL/GenBank/DDBJ databases">
        <title>Opniocepnalus argus genome.</title>
        <authorList>
            <person name="Zhou C."/>
            <person name="Xiao S."/>
        </authorList>
    </citation>
    <scope>NUCLEOTIDE SEQUENCE [LARGE SCALE GENOMIC DNA]</scope>
    <source>
        <strain evidence="7">OARG1902GOOAL</strain>
        <tissue evidence="7">Muscle</tissue>
    </source>
</reference>
<dbReference type="InterPro" id="IPR050504">
    <property type="entry name" value="IgSF_BTN/MOG"/>
</dbReference>
<dbReference type="PANTHER" id="PTHR24100:SF151">
    <property type="entry name" value="ICOS LIGAND"/>
    <property type="match status" value="1"/>
</dbReference>
<dbReference type="GO" id="GO:0001817">
    <property type="term" value="P:regulation of cytokine production"/>
    <property type="evidence" value="ECO:0007669"/>
    <property type="project" value="TreeGrafter"/>
</dbReference>
<keyword evidence="8" id="KW-1185">Reference proteome</keyword>
<keyword evidence="3" id="KW-0393">Immunoglobulin domain</keyword>
<feature type="signal peptide" evidence="5">
    <location>
        <begin position="1"/>
        <end position="21"/>
    </location>
</feature>
<evidence type="ECO:0000256" key="2">
    <source>
        <dbReference type="ARBA" id="ARBA00023136"/>
    </source>
</evidence>
<evidence type="ECO:0000256" key="5">
    <source>
        <dbReference type="SAM" id="SignalP"/>
    </source>
</evidence>
<keyword evidence="2" id="KW-0472">Membrane</keyword>
<feature type="chain" id="PRO_5026231203" evidence="5">
    <location>
        <begin position="22"/>
        <end position="488"/>
    </location>
</feature>
<dbReference type="Gene3D" id="2.60.40.10">
    <property type="entry name" value="Immunoglobulins"/>
    <property type="match status" value="2"/>
</dbReference>
<dbReference type="InterPro" id="IPR013783">
    <property type="entry name" value="Ig-like_fold"/>
</dbReference>
<name>A0A6G1Q4Y4_CHAAH</name>
<dbReference type="GO" id="GO:0009897">
    <property type="term" value="C:external side of plasma membrane"/>
    <property type="evidence" value="ECO:0007669"/>
    <property type="project" value="TreeGrafter"/>
</dbReference>
<dbReference type="InterPro" id="IPR036179">
    <property type="entry name" value="Ig-like_dom_sf"/>
</dbReference>
<dbReference type="Proteomes" id="UP000503349">
    <property type="component" value="Chromosome 13"/>
</dbReference>
<feature type="compositionally biased region" description="Polar residues" evidence="4">
    <location>
        <begin position="336"/>
        <end position="358"/>
    </location>
</feature>
<dbReference type="GO" id="GO:0005102">
    <property type="term" value="F:signaling receptor binding"/>
    <property type="evidence" value="ECO:0007669"/>
    <property type="project" value="TreeGrafter"/>
</dbReference>
<evidence type="ECO:0000313" key="8">
    <source>
        <dbReference type="Proteomes" id="UP000503349"/>
    </source>
</evidence>
<gene>
    <name evidence="7" type="ORF">EXN66_Car013361</name>
</gene>
<dbReference type="AlphaFoldDB" id="A0A6G1Q4Y4"/>
<feature type="region of interest" description="Disordered" evidence="4">
    <location>
        <begin position="326"/>
        <end position="415"/>
    </location>
</feature>
<evidence type="ECO:0000313" key="7">
    <source>
        <dbReference type="EMBL" id="KAF3697681.1"/>
    </source>
</evidence>
<dbReference type="InterPro" id="IPR003599">
    <property type="entry name" value="Ig_sub"/>
</dbReference>
<dbReference type="Pfam" id="PF22705">
    <property type="entry name" value="C2-set_3"/>
    <property type="match status" value="1"/>
</dbReference>
<reference evidence="8" key="2">
    <citation type="submission" date="2019-02" db="EMBL/GenBank/DDBJ databases">
        <title>Opniocepnalus argus Var Kimnra genome.</title>
        <authorList>
            <person name="Zhou C."/>
            <person name="Xiao S."/>
        </authorList>
    </citation>
    <scope>NUCLEOTIDE SEQUENCE [LARGE SCALE GENOMIC DNA]</scope>
</reference>
<dbReference type="InterPro" id="IPR053896">
    <property type="entry name" value="BTN3A2-like_Ig-C"/>
</dbReference>
<dbReference type="Pfam" id="PF07686">
    <property type="entry name" value="V-set"/>
    <property type="match status" value="1"/>
</dbReference>
<dbReference type="InterPro" id="IPR013106">
    <property type="entry name" value="Ig_V-set"/>
</dbReference>
<proteinExistence type="predicted"/>
<evidence type="ECO:0000256" key="3">
    <source>
        <dbReference type="ARBA" id="ARBA00023319"/>
    </source>
</evidence>
<protein>
    <submittedName>
        <fullName evidence="7">Butyrophilin subfamily 2 member A1</fullName>
    </submittedName>
</protein>
<dbReference type="InterPro" id="IPR007110">
    <property type="entry name" value="Ig-like_dom"/>
</dbReference>
<accession>A0A6G1Q4Y4</accession>
<sequence length="488" mass="54218">MFGLFFMVVSLLSCLFTSSTGQTADNGVSEKILAFAGETVILPCHISVQHDNPTVEWSKEGLNPNIIFLYRDGCETFEMKHPLFKYRTNLNMNKLKNGDISLIISNVKLKDAGKYQCVTLMKKKPHVIKTLELVVGAVSEPKLRFVSGVGDGATLQCEANCWFPEPEITFLDDQGNSIRADNAKRSHDSMGCFNVTARVTVQTNRVTCRVHQPLYNKTRETETYIPAECLRSCKVEITITFLVTLFASTCVCVAILCKKLNCVKKNLSGQSSDQSRKCRNAEGVNHRACNCANGTDHLQKIKELEEKLDCRQTRIQQLTDELNDLRSRQGPDMQIGQHTVNNNPCGPSTDMSKTNNHPPHQLPHDNNPKPLDVTSNHNPKPGNSFENKDSEPGVLSENPALGLPVQTSSQHHNSPASLTNIAALSSTSSSASMSEENHLCRSKSLSLPHSNDAKIRRSNTLSGAHFKRFSRMQNLPEESEMLLTHEQE</sequence>
<keyword evidence="5" id="KW-0732">Signal</keyword>
<organism evidence="7 8">
    <name type="scientific">Channa argus</name>
    <name type="common">Northern snakehead</name>
    <name type="synonym">Ophicephalus argus</name>
    <dbReference type="NCBI Taxonomy" id="215402"/>
    <lineage>
        <taxon>Eukaryota</taxon>
        <taxon>Metazoa</taxon>
        <taxon>Chordata</taxon>
        <taxon>Craniata</taxon>
        <taxon>Vertebrata</taxon>
        <taxon>Euteleostomi</taxon>
        <taxon>Actinopterygii</taxon>
        <taxon>Neopterygii</taxon>
        <taxon>Teleostei</taxon>
        <taxon>Neoteleostei</taxon>
        <taxon>Acanthomorphata</taxon>
        <taxon>Anabantaria</taxon>
        <taxon>Anabantiformes</taxon>
        <taxon>Channoidei</taxon>
        <taxon>Channidae</taxon>
        <taxon>Channa</taxon>
    </lineage>
</organism>
<dbReference type="EMBL" id="CM015724">
    <property type="protein sequence ID" value="KAF3697681.1"/>
    <property type="molecule type" value="Genomic_DNA"/>
</dbReference>
<dbReference type="SUPFAM" id="SSF48726">
    <property type="entry name" value="Immunoglobulin"/>
    <property type="match status" value="1"/>
</dbReference>
<comment type="subcellular location">
    <subcellularLocation>
        <location evidence="1">Membrane</location>
    </subcellularLocation>
</comment>
<dbReference type="PANTHER" id="PTHR24100">
    <property type="entry name" value="BUTYROPHILIN"/>
    <property type="match status" value="1"/>
</dbReference>
<evidence type="ECO:0000259" key="6">
    <source>
        <dbReference type="PROSITE" id="PS50835"/>
    </source>
</evidence>
<dbReference type="SMART" id="SM00409">
    <property type="entry name" value="IG"/>
    <property type="match status" value="1"/>
</dbReference>
<feature type="domain" description="Ig-like" evidence="6">
    <location>
        <begin position="37"/>
        <end position="117"/>
    </location>
</feature>
<evidence type="ECO:0000256" key="1">
    <source>
        <dbReference type="ARBA" id="ARBA00004370"/>
    </source>
</evidence>